<dbReference type="SUPFAM" id="SSF55120">
    <property type="entry name" value="Pseudouridine synthase"/>
    <property type="match status" value="1"/>
</dbReference>
<dbReference type="NCBIfam" id="TIGR00093">
    <property type="entry name" value="pseudouridine synthase"/>
    <property type="match status" value="1"/>
</dbReference>
<keyword evidence="10" id="KW-0694">RNA-binding</keyword>
<reference evidence="12" key="1">
    <citation type="submission" date="2019-08" db="EMBL/GenBank/DDBJ databases">
        <title>The complete genome of Acinetobacter defluvii strain WCHAD010030.</title>
        <authorList>
            <person name="Hu Y."/>
            <person name="Qin J."/>
            <person name="Feng Y."/>
            <person name="Zong Z."/>
        </authorList>
    </citation>
    <scope>NUCLEOTIDE SEQUENCE</scope>
    <source>
        <strain evidence="12">WCHA30</strain>
    </source>
</reference>
<keyword evidence="1" id="KW-0413">Isomerase</keyword>
<dbReference type="Pfam" id="PF00849">
    <property type="entry name" value="PseudoU_synth_2"/>
    <property type="match status" value="1"/>
</dbReference>
<dbReference type="PROSITE" id="PS50889">
    <property type="entry name" value="S4"/>
    <property type="match status" value="1"/>
</dbReference>
<gene>
    <name evidence="12" type="ORF">DJ533_08715</name>
</gene>
<evidence type="ECO:0000256" key="3">
    <source>
        <dbReference type="ARBA" id="ARBA00037590"/>
    </source>
</evidence>
<dbReference type="PANTHER" id="PTHR47683">
    <property type="entry name" value="PSEUDOURIDINE SYNTHASE FAMILY PROTEIN-RELATED"/>
    <property type="match status" value="1"/>
</dbReference>
<evidence type="ECO:0000259" key="11">
    <source>
        <dbReference type="SMART" id="SM00363"/>
    </source>
</evidence>
<dbReference type="Gene3D" id="3.30.70.580">
    <property type="entry name" value="Pseudouridine synthase I, catalytic domain, N-terminal subdomain"/>
    <property type="match status" value="1"/>
</dbReference>
<dbReference type="SUPFAM" id="SSF55174">
    <property type="entry name" value="Alpha-L RNA-binding motif"/>
    <property type="match status" value="1"/>
</dbReference>
<dbReference type="AlphaFoldDB" id="A0A2S2FCE2"/>
<evidence type="ECO:0000313" key="13">
    <source>
        <dbReference type="Proteomes" id="UP000245977"/>
    </source>
</evidence>
<dbReference type="InterPro" id="IPR020103">
    <property type="entry name" value="PsdUridine_synth_cat_dom_sf"/>
</dbReference>
<dbReference type="RefSeq" id="WP_065992124.1">
    <property type="nucleotide sequence ID" value="NZ_CP029397.2"/>
</dbReference>
<proteinExistence type="predicted"/>
<dbReference type="KEGG" id="adv:DJ533_08715"/>
<evidence type="ECO:0000256" key="8">
    <source>
        <dbReference type="ARBA" id="ARBA00042844"/>
    </source>
</evidence>
<evidence type="ECO:0000256" key="1">
    <source>
        <dbReference type="ARBA" id="ARBA00023235"/>
    </source>
</evidence>
<dbReference type="InterPro" id="IPR042092">
    <property type="entry name" value="PsdUridine_s_RsuA/RluB/E/F_cat"/>
</dbReference>
<comment type="catalytic activity">
    <reaction evidence="2">
        <text>uridine(516) in 16S rRNA = pseudouridine(516) in 16S rRNA</text>
        <dbReference type="Rhea" id="RHEA:38867"/>
        <dbReference type="Rhea" id="RHEA-COMP:10089"/>
        <dbReference type="Rhea" id="RHEA-COMP:10090"/>
        <dbReference type="ChEBI" id="CHEBI:65314"/>
        <dbReference type="ChEBI" id="CHEBI:65315"/>
        <dbReference type="EC" id="5.4.99.19"/>
    </reaction>
</comment>
<dbReference type="InterPro" id="IPR050343">
    <property type="entry name" value="RsuA_PseudoU_synthase"/>
</dbReference>
<organism evidence="12 13">
    <name type="scientific">Acinetobacter defluvii</name>
    <dbReference type="NCBI Taxonomy" id="1871111"/>
    <lineage>
        <taxon>Bacteria</taxon>
        <taxon>Pseudomonadati</taxon>
        <taxon>Pseudomonadota</taxon>
        <taxon>Gammaproteobacteria</taxon>
        <taxon>Moraxellales</taxon>
        <taxon>Moraxellaceae</taxon>
        <taxon>Acinetobacter</taxon>
    </lineage>
</organism>
<dbReference type="Pfam" id="PF01479">
    <property type="entry name" value="S4"/>
    <property type="match status" value="1"/>
</dbReference>
<evidence type="ECO:0000256" key="10">
    <source>
        <dbReference type="PROSITE-ProRule" id="PRU00182"/>
    </source>
</evidence>
<dbReference type="GO" id="GO:0000455">
    <property type="term" value="P:enzyme-directed rRNA pseudouridine synthesis"/>
    <property type="evidence" value="ECO:0007669"/>
    <property type="project" value="UniProtKB-ARBA"/>
</dbReference>
<dbReference type="InterPro" id="IPR006145">
    <property type="entry name" value="PsdUridine_synth_RsuA/RluA"/>
</dbReference>
<dbReference type="InterPro" id="IPR020094">
    <property type="entry name" value="TruA/RsuA/RluB/E/F_N"/>
</dbReference>
<evidence type="ECO:0000256" key="7">
    <source>
        <dbReference type="ARBA" id="ARBA00042589"/>
    </source>
</evidence>
<evidence type="ECO:0000256" key="5">
    <source>
        <dbReference type="ARBA" id="ARBA00041097"/>
    </source>
</evidence>
<accession>A0A2S2FCE2</accession>
<dbReference type="OrthoDB" id="9807213at2"/>
<dbReference type="STRING" id="1871111.GCA_001704615_00174"/>
<dbReference type="GO" id="GO:0160136">
    <property type="term" value="F:16S rRNA pseudouridine(516) synthase activity"/>
    <property type="evidence" value="ECO:0007669"/>
    <property type="project" value="UniProtKB-EC"/>
</dbReference>
<dbReference type="PANTHER" id="PTHR47683:SF4">
    <property type="entry name" value="PSEUDOURIDINE SYNTHASE"/>
    <property type="match status" value="1"/>
</dbReference>
<dbReference type="InterPro" id="IPR036986">
    <property type="entry name" value="S4_RNA-bd_sf"/>
</dbReference>
<evidence type="ECO:0000256" key="9">
    <source>
        <dbReference type="ARBA" id="ARBA00043143"/>
    </source>
</evidence>
<keyword evidence="13" id="KW-1185">Reference proteome</keyword>
<dbReference type="SMART" id="SM00363">
    <property type="entry name" value="S4"/>
    <property type="match status" value="1"/>
</dbReference>
<feature type="domain" description="RNA-binding S4" evidence="11">
    <location>
        <begin position="1"/>
        <end position="64"/>
    </location>
</feature>
<evidence type="ECO:0000256" key="6">
    <source>
        <dbReference type="ARBA" id="ARBA00041336"/>
    </source>
</evidence>
<dbReference type="EC" id="5.4.99.19" evidence="4"/>
<evidence type="ECO:0000256" key="4">
    <source>
        <dbReference type="ARBA" id="ARBA00038915"/>
    </source>
</evidence>
<evidence type="ECO:0000256" key="2">
    <source>
        <dbReference type="ARBA" id="ARBA00036749"/>
    </source>
</evidence>
<sequence>MLLEKILQSQGFGSRKHCQQLIKNGAVSIDGQVISDVKFKIAEQQLKFQVYSKEYQYREHVYLALNKPQNYECSHQATHHFSVFDLIDELLLNRGVQCIGRLDQDTTGMLLLTDDGQFLQALTHPKKHVPKVYQVETTDPISQAQIEQLLKGVELRNEKGIYTASQVKKLAENKLSLTIHQGVYHQVKRMLAAVGNKVIKLHRQQVGLLDLGQLEEGQYLYLNEQQIQAAKNQSESIQSLE</sequence>
<dbReference type="InterPro" id="IPR000748">
    <property type="entry name" value="PsdUridine_synth_RsuA/RluB/E/F"/>
</dbReference>
<name>A0A2S2FCE2_9GAMM</name>
<dbReference type="EMBL" id="CP029397">
    <property type="protein sequence ID" value="AWL28641.1"/>
    <property type="molecule type" value="Genomic_DNA"/>
</dbReference>
<dbReference type="CDD" id="cd02553">
    <property type="entry name" value="PseudoU_synth_RsuA"/>
    <property type="match status" value="1"/>
</dbReference>
<dbReference type="GO" id="GO:0003723">
    <property type="term" value="F:RNA binding"/>
    <property type="evidence" value="ECO:0007669"/>
    <property type="project" value="UniProtKB-KW"/>
</dbReference>
<dbReference type="Gene3D" id="3.30.70.1560">
    <property type="entry name" value="Alpha-L RNA-binding motif"/>
    <property type="match status" value="1"/>
</dbReference>
<dbReference type="CDD" id="cd00165">
    <property type="entry name" value="S4"/>
    <property type="match status" value="1"/>
</dbReference>
<comment type="function">
    <text evidence="3">Responsible for synthesis of pseudouridine from uracil-516 in 16S ribosomal RNA.</text>
</comment>
<dbReference type="Proteomes" id="UP000245977">
    <property type="component" value="Chromosome"/>
</dbReference>
<dbReference type="Gene3D" id="3.10.290.10">
    <property type="entry name" value="RNA-binding S4 domain"/>
    <property type="match status" value="1"/>
</dbReference>
<evidence type="ECO:0000313" key="12">
    <source>
        <dbReference type="EMBL" id="AWL28641.1"/>
    </source>
</evidence>
<dbReference type="InterPro" id="IPR002942">
    <property type="entry name" value="S4_RNA-bd"/>
</dbReference>
<protein>
    <recommendedName>
        <fullName evidence="5">Ribosomal small subunit pseudouridine synthase A</fullName>
        <ecNumber evidence="4">5.4.99.19</ecNumber>
    </recommendedName>
    <alternativeName>
        <fullName evidence="7">16S pseudouridylate 516 synthase</fullName>
    </alternativeName>
    <alternativeName>
        <fullName evidence="6">16S rRNA pseudouridine(516) synthase</fullName>
    </alternativeName>
    <alternativeName>
        <fullName evidence="8">rRNA pseudouridylate synthase A</fullName>
    </alternativeName>
    <alternativeName>
        <fullName evidence="9">rRNA-uridine isomerase A</fullName>
    </alternativeName>
</protein>